<dbReference type="EMBL" id="MU001634">
    <property type="protein sequence ID" value="KAF2484411.1"/>
    <property type="molecule type" value="Genomic_DNA"/>
</dbReference>
<dbReference type="RefSeq" id="XP_033590980.1">
    <property type="nucleotide sequence ID" value="XM_033732022.1"/>
</dbReference>
<dbReference type="CDD" id="cd07379">
    <property type="entry name" value="MPP_239FB"/>
    <property type="match status" value="1"/>
</dbReference>
<keyword evidence="4" id="KW-1185">Reference proteome</keyword>
<evidence type="ECO:0000256" key="1">
    <source>
        <dbReference type="SAM" id="MobiDB-lite"/>
    </source>
</evidence>
<evidence type="ECO:0000259" key="2">
    <source>
        <dbReference type="Pfam" id="PF00149"/>
    </source>
</evidence>
<dbReference type="InterPro" id="IPR051693">
    <property type="entry name" value="UPF0046_metallophosphoest"/>
</dbReference>
<dbReference type="AlphaFoldDB" id="A0A6A6PXD0"/>
<dbReference type="PANTHER" id="PTHR12905">
    <property type="entry name" value="METALLOPHOSPHOESTERASE"/>
    <property type="match status" value="1"/>
</dbReference>
<dbReference type="Pfam" id="PF00149">
    <property type="entry name" value="Metallophos"/>
    <property type="match status" value="1"/>
</dbReference>
<proteinExistence type="predicted"/>
<sequence>MASRIQTRCLVLSDTHGEALHHRKVQESIDVVFHCGDLTEESKLDEFETTIRLLQGIDAPLKLVIPGNHDWSLDDAMFEKKIAEMKPSQEDLKLVEKVYGRVGEAKQLFANARETGVHLLSEGIHRFELTNGAVLTVYASPFTQSVNDWGFQYHPDDDHVWAIDDTVDVAITHSPPKGVLDYISSRERAGSASLFAAIALARPQMHCFGHIHDSWGAKMVAWRDEPGDTISHFTAIDNEQSTTIESLSTLRPTKSDNARDIEEKGSRRDSHDEKGYCAANRTATRGKETLFINAAIEGAEDFQQHWPWLANLSLPAALDRTFSKETRSHEAPEH</sequence>
<organism evidence="3 4">
    <name type="scientific">Neohortaea acidophila</name>
    <dbReference type="NCBI Taxonomy" id="245834"/>
    <lineage>
        <taxon>Eukaryota</taxon>
        <taxon>Fungi</taxon>
        <taxon>Dikarya</taxon>
        <taxon>Ascomycota</taxon>
        <taxon>Pezizomycotina</taxon>
        <taxon>Dothideomycetes</taxon>
        <taxon>Dothideomycetidae</taxon>
        <taxon>Mycosphaerellales</taxon>
        <taxon>Teratosphaeriaceae</taxon>
        <taxon>Neohortaea</taxon>
    </lineage>
</organism>
<name>A0A6A6PXD0_9PEZI</name>
<dbReference type="Proteomes" id="UP000799767">
    <property type="component" value="Unassembled WGS sequence"/>
</dbReference>
<gene>
    <name evidence="3" type="ORF">BDY17DRAFT_278988</name>
</gene>
<feature type="region of interest" description="Disordered" evidence="1">
    <location>
        <begin position="251"/>
        <end position="274"/>
    </location>
</feature>
<feature type="domain" description="Calcineurin-like phosphoesterase" evidence="2">
    <location>
        <begin position="8"/>
        <end position="213"/>
    </location>
</feature>
<dbReference type="Gene3D" id="3.60.21.10">
    <property type="match status" value="1"/>
</dbReference>
<dbReference type="GO" id="GO:0016787">
    <property type="term" value="F:hydrolase activity"/>
    <property type="evidence" value="ECO:0007669"/>
    <property type="project" value="InterPro"/>
</dbReference>
<dbReference type="GeneID" id="54473024"/>
<reference evidence="3" key="1">
    <citation type="journal article" date="2020" name="Stud. Mycol.">
        <title>101 Dothideomycetes genomes: a test case for predicting lifestyles and emergence of pathogens.</title>
        <authorList>
            <person name="Haridas S."/>
            <person name="Albert R."/>
            <person name="Binder M."/>
            <person name="Bloem J."/>
            <person name="Labutti K."/>
            <person name="Salamov A."/>
            <person name="Andreopoulos B."/>
            <person name="Baker S."/>
            <person name="Barry K."/>
            <person name="Bills G."/>
            <person name="Bluhm B."/>
            <person name="Cannon C."/>
            <person name="Castanera R."/>
            <person name="Culley D."/>
            <person name="Daum C."/>
            <person name="Ezra D."/>
            <person name="Gonzalez J."/>
            <person name="Henrissat B."/>
            <person name="Kuo A."/>
            <person name="Liang C."/>
            <person name="Lipzen A."/>
            <person name="Lutzoni F."/>
            <person name="Magnuson J."/>
            <person name="Mondo S."/>
            <person name="Nolan M."/>
            <person name="Ohm R."/>
            <person name="Pangilinan J."/>
            <person name="Park H.-J."/>
            <person name="Ramirez L."/>
            <person name="Alfaro M."/>
            <person name="Sun H."/>
            <person name="Tritt A."/>
            <person name="Yoshinaga Y."/>
            <person name="Zwiers L.-H."/>
            <person name="Turgeon B."/>
            <person name="Goodwin S."/>
            <person name="Spatafora J."/>
            <person name="Crous P."/>
            <person name="Grigoriev I."/>
        </authorList>
    </citation>
    <scope>NUCLEOTIDE SEQUENCE</scope>
    <source>
        <strain evidence="3">CBS 113389</strain>
    </source>
</reference>
<evidence type="ECO:0000313" key="4">
    <source>
        <dbReference type="Proteomes" id="UP000799767"/>
    </source>
</evidence>
<dbReference type="PANTHER" id="PTHR12905:SF0">
    <property type="entry name" value="CALCINEURIN-LIKE PHOSPHOESTERASE DOMAIN-CONTAINING PROTEIN"/>
    <property type="match status" value="1"/>
</dbReference>
<protein>
    <submittedName>
        <fullName evidence="3">Ser/Thr protein phosphatase family protein</fullName>
    </submittedName>
</protein>
<dbReference type="InterPro" id="IPR029052">
    <property type="entry name" value="Metallo-depent_PP-like"/>
</dbReference>
<accession>A0A6A6PXD0</accession>
<dbReference type="InterPro" id="IPR004843">
    <property type="entry name" value="Calcineurin-like_PHP"/>
</dbReference>
<feature type="compositionally biased region" description="Basic and acidic residues" evidence="1">
    <location>
        <begin position="253"/>
        <end position="274"/>
    </location>
</feature>
<evidence type="ECO:0000313" key="3">
    <source>
        <dbReference type="EMBL" id="KAF2484411.1"/>
    </source>
</evidence>
<dbReference type="OrthoDB" id="630188at2759"/>
<dbReference type="SUPFAM" id="SSF56300">
    <property type="entry name" value="Metallo-dependent phosphatases"/>
    <property type="match status" value="1"/>
</dbReference>